<organism evidence="1">
    <name type="scientific">hydrothermal vent metagenome</name>
    <dbReference type="NCBI Taxonomy" id="652676"/>
    <lineage>
        <taxon>unclassified sequences</taxon>
        <taxon>metagenomes</taxon>
        <taxon>ecological metagenomes</taxon>
    </lineage>
</organism>
<dbReference type="AlphaFoldDB" id="A0A3B0WA68"/>
<dbReference type="EMBL" id="UOFC01000267">
    <property type="protein sequence ID" value="VAW49223.1"/>
    <property type="molecule type" value="Genomic_DNA"/>
</dbReference>
<feature type="non-terminal residue" evidence="1">
    <location>
        <position position="1"/>
    </location>
</feature>
<evidence type="ECO:0000313" key="1">
    <source>
        <dbReference type="EMBL" id="VAW49223.1"/>
    </source>
</evidence>
<name>A0A3B0WA68_9ZZZZ</name>
<reference evidence="1" key="1">
    <citation type="submission" date="2018-06" db="EMBL/GenBank/DDBJ databases">
        <authorList>
            <person name="Zhirakovskaya E."/>
        </authorList>
    </citation>
    <scope>NUCLEOTIDE SEQUENCE</scope>
</reference>
<protein>
    <submittedName>
        <fullName evidence="1">Uncharacterized protein</fullName>
    </submittedName>
</protein>
<sequence length="66" mass="7642">LSKSIPLSRFESTTCELKELSRKYLAACREVIDRNEAKTEFEKRQLEKLGLELGVSTFIFNTTNEE</sequence>
<proteinExistence type="predicted"/>
<gene>
    <name evidence="1" type="ORF">MNBD_GAMMA03-1467</name>
</gene>
<accession>A0A3B0WA68</accession>